<keyword evidence="2" id="KW-1185">Reference proteome</keyword>
<feature type="domain" description="Dynein heavy chain hydrolytic ATP-binding dynein motor region" evidence="1">
    <location>
        <begin position="2"/>
        <end position="115"/>
    </location>
</feature>
<evidence type="ECO:0000313" key="2">
    <source>
        <dbReference type="Proteomes" id="UP000095280"/>
    </source>
</evidence>
<proteinExistence type="predicted"/>
<accession>A0A1I8F3T8</accession>
<dbReference type="Gene3D" id="3.40.50.300">
    <property type="entry name" value="P-loop containing nucleotide triphosphate hydrolases"/>
    <property type="match status" value="1"/>
</dbReference>
<dbReference type="PANTHER" id="PTHR46961:SF19">
    <property type="entry name" value="DYNEIN HEAVY CHAIN 5, AXONEMAL"/>
    <property type="match status" value="1"/>
</dbReference>
<dbReference type="InterPro" id="IPR035699">
    <property type="entry name" value="AAA_6"/>
</dbReference>
<dbReference type="Gene3D" id="1.10.8.710">
    <property type="match status" value="1"/>
</dbReference>
<reference evidence="3" key="1">
    <citation type="submission" date="2016-11" db="UniProtKB">
        <authorList>
            <consortium name="WormBaseParasite"/>
        </authorList>
    </citation>
    <scope>IDENTIFICATION</scope>
</reference>
<dbReference type="GO" id="GO:0007018">
    <property type="term" value="P:microtubule-based movement"/>
    <property type="evidence" value="ECO:0007669"/>
    <property type="project" value="InterPro"/>
</dbReference>
<dbReference type="Pfam" id="PF12774">
    <property type="entry name" value="AAA_6"/>
    <property type="match status" value="1"/>
</dbReference>
<dbReference type="PANTHER" id="PTHR46961">
    <property type="entry name" value="DYNEIN HEAVY CHAIN 1, AXONEMAL-LIKE PROTEIN"/>
    <property type="match status" value="1"/>
</dbReference>
<dbReference type="GO" id="GO:0030286">
    <property type="term" value="C:dynein complex"/>
    <property type="evidence" value="ECO:0007669"/>
    <property type="project" value="InterPro"/>
</dbReference>
<dbReference type="GO" id="GO:0051959">
    <property type="term" value="F:dynein light intermediate chain binding"/>
    <property type="evidence" value="ECO:0007669"/>
    <property type="project" value="InterPro"/>
</dbReference>
<dbReference type="Proteomes" id="UP000095280">
    <property type="component" value="Unplaced"/>
</dbReference>
<protein>
    <submittedName>
        <fullName evidence="3">AAA_6 domain-containing protein</fullName>
    </submittedName>
</protein>
<dbReference type="GO" id="GO:0045505">
    <property type="term" value="F:dynein intermediate chain binding"/>
    <property type="evidence" value="ECO:0007669"/>
    <property type="project" value="InterPro"/>
</dbReference>
<dbReference type="InterPro" id="IPR026983">
    <property type="entry name" value="DHC"/>
</dbReference>
<dbReference type="GO" id="GO:0005524">
    <property type="term" value="F:ATP binding"/>
    <property type="evidence" value="ECO:0007669"/>
    <property type="project" value="InterPro"/>
</dbReference>
<dbReference type="InterPro" id="IPR043157">
    <property type="entry name" value="Dynein_AAA1S"/>
</dbReference>
<name>A0A1I8F3T8_9PLAT</name>
<dbReference type="AlphaFoldDB" id="A0A1I8F3T8"/>
<evidence type="ECO:0000259" key="1">
    <source>
        <dbReference type="Pfam" id="PF12774"/>
    </source>
</evidence>
<evidence type="ECO:0000313" key="3">
    <source>
        <dbReference type="WBParaSite" id="maker-unitig_15967-snap-gene-0.2-mRNA-1"/>
    </source>
</evidence>
<dbReference type="WBParaSite" id="maker-unitig_15967-snap-gene-0.2-mRNA-1">
    <property type="protein sequence ID" value="maker-unitig_15967-snap-gene-0.2-mRNA-1"/>
    <property type="gene ID" value="maker-unitig_15967-snap-gene-0.2"/>
</dbReference>
<sequence length="135" mass="15148">VHYDFGLRNILSVLRTLGTVKRSNPNDSEQTTVMRVLRDMNLDEPLFLSLINDLFPGITLDKAGYPQLEAAIAKQVQEAELINWDSWNLKLIQLFETQRVRHGMMTLGPSGAGKTPLHPHTDEGLDGLRRAARTA</sequence>
<dbReference type="InterPro" id="IPR027417">
    <property type="entry name" value="P-loop_NTPase"/>
</dbReference>
<organism evidence="2 3">
    <name type="scientific">Macrostomum lignano</name>
    <dbReference type="NCBI Taxonomy" id="282301"/>
    <lineage>
        <taxon>Eukaryota</taxon>
        <taxon>Metazoa</taxon>
        <taxon>Spiralia</taxon>
        <taxon>Lophotrochozoa</taxon>
        <taxon>Platyhelminthes</taxon>
        <taxon>Rhabditophora</taxon>
        <taxon>Macrostomorpha</taxon>
        <taxon>Macrostomida</taxon>
        <taxon>Macrostomidae</taxon>
        <taxon>Macrostomum</taxon>
    </lineage>
</organism>